<dbReference type="Proteomes" id="UP000529783">
    <property type="component" value="Unassembled WGS sequence"/>
</dbReference>
<dbReference type="CDD" id="cd12108">
    <property type="entry name" value="Hr-like"/>
    <property type="match status" value="1"/>
</dbReference>
<comment type="caution">
    <text evidence="4">The sequence shown here is derived from an EMBL/GenBank/DDBJ whole genome shotgun (WGS) entry which is preliminary data.</text>
</comment>
<dbReference type="RefSeq" id="WP_179847707.1">
    <property type="nucleotide sequence ID" value="NZ_JACCBA010000001.1"/>
</dbReference>
<evidence type="ECO:0000259" key="3">
    <source>
        <dbReference type="Pfam" id="PF01814"/>
    </source>
</evidence>
<proteinExistence type="inferred from homology"/>
<dbReference type="AlphaFoldDB" id="A0A7Y9JJB8"/>
<dbReference type="InterPro" id="IPR012312">
    <property type="entry name" value="Hemerythrin-like"/>
</dbReference>
<gene>
    <name evidence="4" type="ORF">BJY14_007275</name>
</gene>
<dbReference type="GO" id="GO:0070967">
    <property type="term" value="F:coenzyme F420 binding"/>
    <property type="evidence" value="ECO:0007669"/>
    <property type="project" value="TreeGrafter"/>
</dbReference>
<keyword evidence="5" id="KW-1185">Reference proteome</keyword>
<comment type="similarity">
    <text evidence="1">Belongs to the F420H(2)-dependent quinone reductase family.</text>
</comment>
<sequence>MDFNKQVIEEFRANGGRVGGPFEGGRLLLLTTTGARSGAPHTTPLGYLPDGVGRVLVIGSAGGAPRDPAWYHNLVANPRVTVESGVFAYEAEAVVLEGDERDRAFARAAEADPGWAEYEEKSGRTLPVVALVQVAAGPPSGPRSPSAMLVAVHDAFRGELELIRKEVAASGAAVGAQLRVNCLTMCQGLGHHHMGEDQQMFPLLEREHPELAPALARLRDEHEVVAELLDELRRALDAGDSASLLAEVDRLTAALEAHLDHEEERLLPLLDALVFPGGGRD</sequence>
<dbReference type="GO" id="GO:0005886">
    <property type="term" value="C:plasma membrane"/>
    <property type="evidence" value="ECO:0007669"/>
    <property type="project" value="TreeGrafter"/>
</dbReference>
<dbReference type="EMBL" id="JACCBA010000001">
    <property type="protein sequence ID" value="NYD51292.1"/>
    <property type="molecule type" value="Genomic_DNA"/>
</dbReference>
<dbReference type="PANTHER" id="PTHR39428:SF1">
    <property type="entry name" value="F420H(2)-DEPENDENT QUINONE REDUCTASE RV1261C"/>
    <property type="match status" value="1"/>
</dbReference>
<name>A0A7Y9JJB8_9ACTN</name>
<dbReference type="Pfam" id="PF04075">
    <property type="entry name" value="F420H2_quin_red"/>
    <property type="match status" value="1"/>
</dbReference>
<dbReference type="SUPFAM" id="SSF50475">
    <property type="entry name" value="FMN-binding split barrel"/>
    <property type="match status" value="1"/>
</dbReference>
<dbReference type="GO" id="GO:0016491">
    <property type="term" value="F:oxidoreductase activity"/>
    <property type="evidence" value="ECO:0007669"/>
    <property type="project" value="InterPro"/>
</dbReference>
<dbReference type="InterPro" id="IPR004378">
    <property type="entry name" value="F420H2_quin_Rdtase"/>
</dbReference>
<feature type="domain" description="Hemerythrin-like" evidence="3">
    <location>
        <begin position="146"/>
        <end position="270"/>
    </location>
</feature>
<evidence type="ECO:0000313" key="5">
    <source>
        <dbReference type="Proteomes" id="UP000529783"/>
    </source>
</evidence>
<dbReference type="Gene3D" id="1.20.120.520">
    <property type="entry name" value="nmb1532 protein domain like"/>
    <property type="match status" value="1"/>
</dbReference>
<dbReference type="Gene3D" id="2.30.110.10">
    <property type="entry name" value="Electron Transport, Fmn-binding Protein, Chain A"/>
    <property type="match status" value="1"/>
</dbReference>
<dbReference type="Pfam" id="PF01814">
    <property type="entry name" value="Hemerythrin"/>
    <property type="match status" value="1"/>
</dbReference>
<evidence type="ECO:0000256" key="2">
    <source>
        <dbReference type="ARBA" id="ARBA00049106"/>
    </source>
</evidence>
<reference evidence="4 5" key="1">
    <citation type="submission" date="2020-07" db="EMBL/GenBank/DDBJ databases">
        <title>Sequencing the genomes of 1000 actinobacteria strains.</title>
        <authorList>
            <person name="Klenk H.-P."/>
        </authorList>
    </citation>
    <scope>NUCLEOTIDE SEQUENCE [LARGE SCALE GENOMIC DNA]</scope>
    <source>
        <strain evidence="4 5">DSM 40398</strain>
    </source>
</reference>
<dbReference type="PANTHER" id="PTHR39428">
    <property type="entry name" value="F420H(2)-DEPENDENT QUINONE REDUCTASE RV1261C"/>
    <property type="match status" value="1"/>
</dbReference>
<organism evidence="4 5">
    <name type="scientific">Actinomadura luteofluorescens</name>
    <dbReference type="NCBI Taxonomy" id="46163"/>
    <lineage>
        <taxon>Bacteria</taxon>
        <taxon>Bacillati</taxon>
        <taxon>Actinomycetota</taxon>
        <taxon>Actinomycetes</taxon>
        <taxon>Streptosporangiales</taxon>
        <taxon>Thermomonosporaceae</taxon>
        <taxon>Actinomadura</taxon>
    </lineage>
</organism>
<dbReference type="NCBIfam" id="TIGR00026">
    <property type="entry name" value="hi_GC_TIGR00026"/>
    <property type="match status" value="1"/>
</dbReference>
<accession>A0A7Y9JJB8</accession>
<evidence type="ECO:0000256" key="1">
    <source>
        <dbReference type="ARBA" id="ARBA00008710"/>
    </source>
</evidence>
<protein>
    <submittedName>
        <fullName evidence="4">Deazaflavin-dependent oxidoreductase (Nitroreductase family)</fullName>
    </submittedName>
</protein>
<dbReference type="InterPro" id="IPR012349">
    <property type="entry name" value="Split_barrel_FMN-bd"/>
</dbReference>
<comment type="catalytic activity">
    <reaction evidence="2">
        <text>oxidized coenzyme F420-(gamma-L-Glu)(n) + a quinol + H(+) = reduced coenzyme F420-(gamma-L-Glu)(n) + a quinone</text>
        <dbReference type="Rhea" id="RHEA:39663"/>
        <dbReference type="Rhea" id="RHEA-COMP:12939"/>
        <dbReference type="Rhea" id="RHEA-COMP:14378"/>
        <dbReference type="ChEBI" id="CHEBI:15378"/>
        <dbReference type="ChEBI" id="CHEBI:24646"/>
        <dbReference type="ChEBI" id="CHEBI:132124"/>
        <dbReference type="ChEBI" id="CHEBI:133980"/>
        <dbReference type="ChEBI" id="CHEBI:139511"/>
    </reaction>
</comment>
<evidence type="ECO:0000313" key="4">
    <source>
        <dbReference type="EMBL" id="NYD51292.1"/>
    </source>
</evidence>